<organism evidence="2 3">
    <name type="scientific">Deinococcus petrolearius</name>
    <dbReference type="NCBI Taxonomy" id="1751295"/>
    <lineage>
        <taxon>Bacteria</taxon>
        <taxon>Thermotogati</taxon>
        <taxon>Deinococcota</taxon>
        <taxon>Deinococci</taxon>
        <taxon>Deinococcales</taxon>
        <taxon>Deinococcaceae</taxon>
        <taxon>Deinococcus</taxon>
    </lineage>
</organism>
<proteinExistence type="predicted"/>
<dbReference type="Proteomes" id="UP001595979">
    <property type="component" value="Unassembled WGS sequence"/>
</dbReference>
<comment type="caution">
    <text evidence="2">The sequence shown here is derived from an EMBL/GenBank/DDBJ whole genome shotgun (WGS) entry which is preliminary data.</text>
</comment>
<accession>A0ABW1DME2</accession>
<keyword evidence="3" id="KW-1185">Reference proteome</keyword>
<sequence>MTPSTAPQSIPMSTSSASPIPYEAPTLTPLGAWTAVTLNISIPIGLNNVYNSSPFDTEF</sequence>
<feature type="compositionally biased region" description="Polar residues" evidence="1">
    <location>
        <begin position="1"/>
        <end position="18"/>
    </location>
</feature>
<evidence type="ECO:0000256" key="1">
    <source>
        <dbReference type="SAM" id="MobiDB-lite"/>
    </source>
</evidence>
<evidence type="ECO:0000313" key="3">
    <source>
        <dbReference type="Proteomes" id="UP001595979"/>
    </source>
</evidence>
<name>A0ABW1DME2_9DEIO</name>
<gene>
    <name evidence="2" type="ORF">ACFPQ6_12475</name>
</gene>
<protein>
    <submittedName>
        <fullName evidence="2">Uncharacterized protein</fullName>
    </submittedName>
</protein>
<evidence type="ECO:0000313" key="2">
    <source>
        <dbReference type="EMBL" id="MFC5849123.1"/>
    </source>
</evidence>
<dbReference type="EMBL" id="JBHSOH010000015">
    <property type="protein sequence ID" value="MFC5849123.1"/>
    <property type="molecule type" value="Genomic_DNA"/>
</dbReference>
<reference evidence="3" key="1">
    <citation type="journal article" date="2019" name="Int. J. Syst. Evol. Microbiol.">
        <title>The Global Catalogue of Microorganisms (GCM) 10K type strain sequencing project: providing services to taxonomists for standard genome sequencing and annotation.</title>
        <authorList>
            <consortium name="The Broad Institute Genomics Platform"/>
            <consortium name="The Broad Institute Genome Sequencing Center for Infectious Disease"/>
            <person name="Wu L."/>
            <person name="Ma J."/>
        </authorList>
    </citation>
    <scope>NUCLEOTIDE SEQUENCE [LARGE SCALE GENOMIC DNA]</scope>
    <source>
        <strain evidence="3">CGMCC 1.15053</strain>
    </source>
</reference>
<dbReference type="RefSeq" id="WP_380049860.1">
    <property type="nucleotide sequence ID" value="NZ_JBHSOH010000015.1"/>
</dbReference>
<feature type="region of interest" description="Disordered" evidence="1">
    <location>
        <begin position="1"/>
        <end position="20"/>
    </location>
</feature>